<dbReference type="PANTHER" id="PTHR42966">
    <property type="entry name" value="N-ACETYLNEURAMINATE SYNTHASE"/>
    <property type="match status" value="1"/>
</dbReference>
<protein>
    <recommendedName>
        <fullName evidence="1">PseI/NeuA/B-like domain-containing protein</fullName>
    </recommendedName>
</protein>
<dbReference type="GO" id="GO:0047444">
    <property type="term" value="F:N-acylneuraminate-9-phosphate synthase activity"/>
    <property type="evidence" value="ECO:0007669"/>
    <property type="project" value="TreeGrafter"/>
</dbReference>
<dbReference type="PANTHER" id="PTHR42966:SF3">
    <property type="entry name" value="BLR5971 PROTEIN"/>
    <property type="match status" value="1"/>
</dbReference>
<reference evidence="2" key="1">
    <citation type="journal article" date="2014" name="Front. Microbiol.">
        <title>High frequency of phylogenetically diverse reductive dehalogenase-homologous genes in deep subseafloor sedimentary metagenomes.</title>
        <authorList>
            <person name="Kawai M."/>
            <person name="Futagami T."/>
            <person name="Toyoda A."/>
            <person name="Takaki Y."/>
            <person name="Nishi S."/>
            <person name="Hori S."/>
            <person name="Arai W."/>
            <person name="Tsubouchi T."/>
            <person name="Morono Y."/>
            <person name="Uchiyama I."/>
            <person name="Ito T."/>
            <person name="Fujiyama A."/>
            <person name="Inagaki F."/>
            <person name="Takami H."/>
        </authorList>
    </citation>
    <scope>NUCLEOTIDE SEQUENCE</scope>
    <source>
        <strain evidence="2">Expedition CK06-06</strain>
    </source>
</reference>
<dbReference type="Gene3D" id="3.20.20.70">
    <property type="entry name" value="Aldolase class I"/>
    <property type="match status" value="1"/>
</dbReference>
<accession>X1JL16</accession>
<evidence type="ECO:0000313" key="2">
    <source>
        <dbReference type="EMBL" id="GAH82165.1"/>
    </source>
</evidence>
<name>X1JL16_9ZZZZ</name>
<gene>
    <name evidence="2" type="ORF">S03H2_66611</name>
</gene>
<proteinExistence type="predicted"/>
<dbReference type="InterPro" id="IPR051690">
    <property type="entry name" value="PseI-like"/>
</dbReference>
<dbReference type="InterPro" id="IPR013132">
    <property type="entry name" value="PseI/NeuA/B-like_N"/>
</dbReference>
<dbReference type="SUPFAM" id="SSF51569">
    <property type="entry name" value="Aldolase"/>
    <property type="match status" value="1"/>
</dbReference>
<dbReference type="Pfam" id="PF03102">
    <property type="entry name" value="NeuB"/>
    <property type="match status" value="1"/>
</dbReference>
<evidence type="ECO:0000259" key="1">
    <source>
        <dbReference type="Pfam" id="PF03102"/>
    </source>
</evidence>
<feature type="non-terminal residue" evidence="2">
    <location>
        <position position="1"/>
    </location>
</feature>
<organism evidence="2">
    <name type="scientific">marine sediment metagenome</name>
    <dbReference type="NCBI Taxonomy" id="412755"/>
    <lineage>
        <taxon>unclassified sequences</taxon>
        <taxon>metagenomes</taxon>
        <taxon>ecological metagenomes</taxon>
    </lineage>
</organism>
<dbReference type="AlphaFoldDB" id="X1JL16"/>
<dbReference type="EMBL" id="BARU01043516">
    <property type="protein sequence ID" value="GAH82165.1"/>
    <property type="molecule type" value="Genomic_DNA"/>
</dbReference>
<dbReference type="InterPro" id="IPR013785">
    <property type="entry name" value="Aldolase_TIM"/>
</dbReference>
<sequence>GCKVGYSGHEVGLITTCAAVALGATSVERHITLDRAMYGSDQAASVEVMGFYRLTGYIKTIEKALGDGTKRITPEEEKIMKKLRKANTL</sequence>
<feature type="domain" description="PseI/NeuA/B-like" evidence="1">
    <location>
        <begin position="2"/>
        <end position="70"/>
    </location>
</feature>
<dbReference type="GO" id="GO:0016051">
    <property type="term" value="P:carbohydrate biosynthetic process"/>
    <property type="evidence" value="ECO:0007669"/>
    <property type="project" value="InterPro"/>
</dbReference>
<comment type="caution">
    <text evidence="2">The sequence shown here is derived from an EMBL/GenBank/DDBJ whole genome shotgun (WGS) entry which is preliminary data.</text>
</comment>